<dbReference type="Gene3D" id="3.30.200.20">
    <property type="entry name" value="Phosphorylase Kinase, domain 1"/>
    <property type="match status" value="1"/>
</dbReference>
<keyword evidence="6" id="KW-1133">Transmembrane helix</keyword>
<evidence type="ECO:0000313" key="9">
    <source>
        <dbReference type="Proteomes" id="UP000838100"/>
    </source>
</evidence>
<evidence type="ECO:0000256" key="3">
    <source>
        <dbReference type="ARBA" id="ARBA00022777"/>
    </source>
</evidence>
<name>A0ABM9ADA1_9GAMM</name>
<feature type="transmembrane region" description="Helical" evidence="6">
    <location>
        <begin position="334"/>
        <end position="353"/>
    </location>
</feature>
<evidence type="ECO:0000256" key="4">
    <source>
        <dbReference type="ARBA" id="ARBA00022840"/>
    </source>
</evidence>
<dbReference type="Pfam" id="PF00069">
    <property type="entry name" value="Pkinase"/>
    <property type="match status" value="1"/>
</dbReference>
<dbReference type="PANTHER" id="PTHR43289">
    <property type="entry name" value="MITOGEN-ACTIVATED PROTEIN KINASE KINASE KINASE 20-RELATED"/>
    <property type="match status" value="1"/>
</dbReference>
<comment type="caution">
    <text evidence="8">The sequence shown here is derived from an EMBL/GenBank/DDBJ whole genome shotgun (WGS) entry which is preliminary data.</text>
</comment>
<dbReference type="InterPro" id="IPR000719">
    <property type="entry name" value="Prot_kinase_dom"/>
</dbReference>
<evidence type="ECO:0000256" key="2">
    <source>
        <dbReference type="ARBA" id="ARBA00022741"/>
    </source>
</evidence>
<feature type="binding site" evidence="5">
    <location>
        <position position="533"/>
    </location>
    <ligand>
        <name>ATP</name>
        <dbReference type="ChEBI" id="CHEBI:30616"/>
    </ligand>
</feature>
<protein>
    <submittedName>
        <fullName evidence="8">Serine/threonine-protein kinase PknD</fullName>
        <ecNumber evidence="8">2.7.11.1</ecNumber>
    </submittedName>
</protein>
<keyword evidence="2 5" id="KW-0547">Nucleotide-binding</keyword>
<feature type="transmembrane region" description="Helical" evidence="6">
    <location>
        <begin position="12"/>
        <end position="34"/>
    </location>
</feature>
<dbReference type="SUPFAM" id="SSF56112">
    <property type="entry name" value="Protein kinase-like (PK-like)"/>
    <property type="match status" value="1"/>
</dbReference>
<feature type="domain" description="Protein kinase" evidence="7">
    <location>
        <begin position="504"/>
        <end position="767"/>
    </location>
</feature>
<dbReference type="RefSeq" id="WP_237443812.1">
    <property type="nucleotide sequence ID" value="NZ_CAKLPX010000001.1"/>
</dbReference>
<dbReference type="EMBL" id="CAKLPX010000001">
    <property type="protein sequence ID" value="CAH0991155.1"/>
    <property type="molecule type" value="Genomic_DNA"/>
</dbReference>
<dbReference type="Gene3D" id="1.10.510.10">
    <property type="entry name" value="Transferase(Phosphotransferase) domain 1"/>
    <property type="match status" value="1"/>
</dbReference>
<dbReference type="Proteomes" id="UP000838100">
    <property type="component" value="Unassembled WGS sequence"/>
</dbReference>
<evidence type="ECO:0000313" key="8">
    <source>
        <dbReference type="EMBL" id="CAH0991155.1"/>
    </source>
</evidence>
<dbReference type="InterPro" id="IPR011009">
    <property type="entry name" value="Kinase-like_dom_sf"/>
</dbReference>
<feature type="transmembrane region" description="Helical" evidence="6">
    <location>
        <begin position="359"/>
        <end position="378"/>
    </location>
</feature>
<dbReference type="PANTHER" id="PTHR43289:SF6">
    <property type="entry name" value="SERINE_THREONINE-PROTEIN KINASE NEKL-3"/>
    <property type="match status" value="1"/>
</dbReference>
<keyword evidence="3 8" id="KW-0418">Kinase</keyword>
<dbReference type="PROSITE" id="PS50011">
    <property type="entry name" value="PROTEIN_KINASE_DOM"/>
    <property type="match status" value="1"/>
</dbReference>
<dbReference type="PROSITE" id="PS00108">
    <property type="entry name" value="PROTEIN_KINASE_ST"/>
    <property type="match status" value="1"/>
</dbReference>
<gene>
    <name evidence="8" type="primary">pknD_3</name>
    <name evidence="8" type="ORF">SIN8267_01257</name>
</gene>
<proteinExistence type="predicted"/>
<feature type="transmembrane region" description="Helical" evidence="6">
    <location>
        <begin position="309"/>
        <end position="329"/>
    </location>
</feature>
<keyword evidence="1 8" id="KW-0808">Transferase</keyword>
<evidence type="ECO:0000256" key="5">
    <source>
        <dbReference type="PROSITE-ProRule" id="PRU10141"/>
    </source>
</evidence>
<keyword evidence="9" id="KW-1185">Reference proteome</keyword>
<evidence type="ECO:0000256" key="6">
    <source>
        <dbReference type="SAM" id="Phobius"/>
    </source>
</evidence>
<dbReference type="InterPro" id="IPR008271">
    <property type="entry name" value="Ser/Thr_kinase_AS"/>
</dbReference>
<keyword evidence="6" id="KW-0472">Membrane</keyword>
<dbReference type="EC" id="2.7.11.1" evidence="8"/>
<dbReference type="GO" id="GO:0004674">
    <property type="term" value="F:protein serine/threonine kinase activity"/>
    <property type="evidence" value="ECO:0007669"/>
    <property type="project" value="UniProtKB-EC"/>
</dbReference>
<sequence length="771" mass="86911">MIKSRLSPYVLLRSLVNVYTLIIGLTLYCLTTLFQPDGTAVGWFDRLIIDQLQQPISQGEIENRFIIRILNSEQIEQINTGGLNAAALIDELQVFEGARLKGVYIASTLTPNKVYSPLMSTYREQLGWYNAVFPLNQPTITDFFDRYRWLSGWAYEYQHDFYPGEIDDQLKQASSAAFYDRLLVGLTSALQDVHLSPLSRDIILADVEQQQLSAAFNLLTQAVDKKSLFVRDNKGRLSVEGKQYAASFNGSMTPLLAVDYTRLVSDVNLPENAANKILLIGDGESIAAFIEEYISLEREHYLTTSTAELTYTLLTIMLTVLVFLSVCYFCRSGYVVLVGGLFLLVSLAVQIGFAMFEQVWLPLSSLYILIPATILLYFSERILTTPYRQLEHQLAAQSLSYANELQQLSRFDESLAVVKNGLLTPDIVQFIYQLAQRSQAEMDRQGALAALTFLHKNKRGYKDVKEQLSQLQPLSETRVLTTDDDATVLIPASSRKIVSQLGRYNVIKELGRGAMGVVYLGKDPKISRKVAIKTLDYQQLPEDSVEAFKQRFFQEAKAVGRLDHPNIVKIFDMGEERHLAFIAMDFIEGEPLKHFCQSNRLLPPELVYNLCIQVADALDYAHSKQIIHRDVKPHNIMFNPETNTCKLTDFGIARLTDDSRTRTGEIMGSPLYMSPEQLKGLPLDARCDVFSLGVTLYQLLTGQTPFNGEGIANIAYQVVSGKFDAIKIIKPELPPSATRITNKAMHKNPDKRYKDAAEMAKALRASLRRDF</sequence>
<keyword evidence="6" id="KW-0812">Transmembrane</keyword>
<dbReference type="CDD" id="cd14014">
    <property type="entry name" value="STKc_PknB_like"/>
    <property type="match status" value="1"/>
</dbReference>
<reference evidence="8" key="1">
    <citation type="submission" date="2021-12" db="EMBL/GenBank/DDBJ databases">
        <authorList>
            <person name="Rodrigo-Torres L."/>
            <person name="Arahal R. D."/>
            <person name="Lucena T."/>
        </authorList>
    </citation>
    <scope>NUCLEOTIDE SEQUENCE</scope>
    <source>
        <strain evidence="8">CECT 8267</strain>
    </source>
</reference>
<evidence type="ECO:0000256" key="1">
    <source>
        <dbReference type="ARBA" id="ARBA00022679"/>
    </source>
</evidence>
<dbReference type="PROSITE" id="PS00107">
    <property type="entry name" value="PROTEIN_KINASE_ATP"/>
    <property type="match status" value="1"/>
</dbReference>
<organism evidence="8 9">
    <name type="scientific">Sinobacterium norvegicum</name>
    <dbReference type="NCBI Taxonomy" id="1641715"/>
    <lineage>
        <taxon>Bacteria</taxon>
        <taxon>Pseudomonadati</taxon>
        <taxon>Pseudomonadota</taxon>
        <taxon>Gammaproteobacteria</taxon>
        <taxon>Cellvibrionales</taxon>
        <taxon>Spongiibacteraceae</taxon>
        <taxon>Sinobacterium</taxon>
    </lineage>
</organism>
<accession>A0ABM9ADA1</accession>
<dbReference type="SMART" id="SM00220">
    <property type="entry name" value="S_TKc"/>
    <property type="match status" value="1"/>
</dbReference>
<evidence type="ECO:0000259" key="7">
    <source>
        <dbReference type="PROSITE" id="PS50011"/>
    </source>
</evidence>
<keyword evidence="4 5" id="KW-0067">ATP-binding</keyword>
<dbReference type="InterPro" id="IPR017441">
    <property type="entry name" value="Protein_kinase_ATP_BS"/>
</dbReference>